<feature type="transmembrane region" description="Helical" evidence="7">
    <location>
        <begin position="90"/>
        <end position="113"/>
    </location>
</feature>
<dbReference type="PANTHER" id="PTHR31595:SF57">
    <property type="entry name" value="OS04G0481900 PROTEIN"/>
    <property type="match status" value="1"/>
</dbReference>
<evidence type="ECO:0000256" key="4">
    <source>
        <dbReference type="ARBA" id="ARBA00022692"/>
    </source>
</evidence>
<feature type="transmembrane region" description="Helical" evidence="7">
    <location>
        <begin position="161"/>
        <end position="184"/>
    </location>
</feature>
<organism evidence="9 10">
    <name type="scientific">Bremerella volcania</name>
    <dbReference type="NCBI Taxonomy" id="2527984"/>
    <lineage>
        <taxon>Bacteria</taxon>
        <taxon>Pseudomonadati</taxon>
        <taxon>Planctomycetota</taxon>
        <taxon>Planctomycetia</taxon>
        <taxon>Pirellulales</taxon>
        <taxon>Pirellulaceae</taxon>
        <taxon>Bremerella</taxon>
    </lineage>
</organism>
<dbReference type="Pfam" id="PF13813">
    <property type="entry name" value="MBOAT_2"/>
    <property type="match status" value="1"/>
</dbReference>
<evidence type="ECO:0000256" key="1">
    <source>
        <dbReference type="ARBA" id="ARBA00004141"/>
    </source>
</evidence>
<evidence type="ECO:0000256" key="6">
    <source>
        <dbReference type="ARBA" id="ARBA00023136"/>
    </source>
</evidence>
<dbReference type="GO" id="GO:0006629">
    <property type="term" value="P:lipid metabolic process"/>
    <property type="evidence" value="ECO:0007669"/>
    <property type="project" value="InterPro"/>
</dbReference>
<gene>
    <name evidence="9" type="ORF">Pan97_50190</name>
</gene>
<evidence type="ECO:0000256" key="5">
    <source>
        <dbReference type="ARBA" id="ARBA00022989"/>
    </source>
</evidence>
<dbReference type="AlphaFoldDB" id="A0A518CFD3"/>
<keyword evidence="10" id="KW-1185">Reference proteome</keyword>
<accession>A0A518CFD3</accession>
<sequence length="258" mass="28460">MWSMAVFIYAGCKGLTWRSAIKVSVPANRNVAYLLLWPGMDIEAFLDRRRDVVPPTLGEWLFAPAKMGCGFVLLYGAVPRLSPDHVLVVGWVGMIGLIFVLHFGLFHLLSCWWRSRGVDAKPLMDWPILATSLGEFWGRRWNRAFRDLTFRYLFRPLTQRFGAAWGLMAGFLMSGLVHDVVISIPAGSGYGGPTLFFVVQGIGMLAERSSLGRKVGLGSGAVGWLFTAACLLVPVGMLFHPAFIRNVIVPFLQAIGAA</sequence>
<dbReference type="GO" id="GO:0016020">
    <property type="term" value="C:membrane"/>
    <property type="evidence" value="ECO:0007669"/>
    <property type="project" value="UniProtKB-SubCell"/>
</dbReference>
<evidence type="ECO:0000313" key="9">
    <source>
        <dbReference type="EMBL" id="QDU77940.1"/>
    </source>
</evidence>
<protein>
    <recommendedName>
        <fullName evidence="8">Wax synthase domain-containing protein</fullName>
    </recommendedName>
</protein>
<dbReference type="InterPro" id="IPR032805">
    <property type="entry name" value="Wax_synthase_dom"/>
</dbReference>
<evidence type="ECO:0000256" key="2">
    <source>
        <dbReference type="ARBA" id="ARBA00005179"/>
    </source>
</evidence>
<keyword evidence="4 7" id="KW-0812">Transmembrane</keyword>
<dbReference type="EMBL" id="CP036289">
    <property type="protein sequence ID" value="QDU77940.1"/>
    <property type="molecule type" value="Genomic_DNA"/>
</dbReference>
<dbReference type="GO" id="GO:0008374">
    <property type="term" value="F:O-acyltransferase activity"/>
    <property type="evidence" value="ECO:0007669"/>
    <property type="project" value="InterPro"/>
</dbReference>
<feature type="domain" description="Wax synthase" evidence="8">
    <location>
        <begin position="121"/>
        <end position="198"/>
    </location>
</feature>
<keyword evidence="6 7" id="KW-0472">Membrane</keyword>
<proteinExistence type="predicted"/>
<keyword evidence="3" id="KW-0808">Transferase</keyword>
<keyword evidence="5 7" id="KW-1133">Transmembrane helix</keyword>
<reference evidence="10" key="1">
    <citation type="submission" date="2019-02" db="EMBL/GenBank/DDBJ databases">
        <title>Deep-cultivation of Planctomycetes and their phenomic and genomic characterization uncovers novel biology.</title>
        <authorList>
            <person name="Wiegand S."/>
            <person name="Jogler M."/>
            <person name="Boedeker C."/>
            <person name="Pinto D."/>
            <person name="Vollmers J."/>
            <person name="Rivas-Marin E."/>
            <person name="Kohn T."/>
            <person name="Peeters S.H."/>
            <person name="Heuer A."/>
            <person name="Rast P."/>
            <person name="Oberbeckmann S."/>
            <person name="Bunk B."/>
            <person name="Jeske O."/>
            <person name="Meyerdierks A."/>
            <person name="Storesund J.E."/>
            <person name="Kallscheuer N."/>
            <person name="Luecker S."/>
            <person name="Lage O.M."/>
            <person name="Pohl T."/>
            <person name="Merkel B.J."/>
            <person name="Hornburger P."/>
            <person name="Mueller R.-W."/>
            <person name="Bruemmer F."/>
            <person name="Labrenz M."/>
            <person name="Spormann A.M."/>
            <person name="Op den Camp H."/>
            <person name="Overmann J."/>
            <person name="Amann R."/>
            <person name="Jetten M.S.M."/>
            <person name="Mascher T."/>
            <person name="Medema M.H."/>
            <person name="Devos D.P."/>
            <person name="Kaster A.-K."/>
            <person name="Ovreas L."/>
            <person name="Rohde M."/>
            <person name="Galperin M.Y."/>
            <person name="Jogler C."/>
        </authorList>
    </citation>
    <scope>NUCLEOTIDE SEQUENCE [LARGE SCALE GENOMIC DNA]</scope>
    <source>
        <strain evidence="10">Pan97</strain>
    </source>
</reference>
<comment type="pathway">
    <text evidence="2">Secondary metabolite biosynthesis.</text>
</comment>
<dbReference type="KEGG" id="bvo:Pan97_50190"/>
<comment type="subcellular location">
    <subcellularLocation>
        <location evidence="1">Membrane</location>
        <topology evidence="1">Multi-pass membrane protein</topology>
    </subcellularLocation>
</comment>
<name>A0A518CFD3_9BACT</name>
<dbReference type="Proteomes" id="UP000318626">
    <property type="component" value="Chromosome"/>
</dbReference>
<feature type="transmembrane region" description="Helical" evidence="7">
    <location>
        <begin position="57"/>
        <end position="78"/>
    </location>
</feature>
<feature type="transmembrane region" description="Helical" evidence="7">
    <location>
        <begin position="218"/>
        <end position="239"/>
    </location>
</feature>
<evidence type="ECO:0000259" key="8">
    <source>
        <dbReference type="Pfam" id="PF13813"/>
    </source>
</evidence>
<evidence type="ECO:0000313" key="10">
    <source>
        <dbReference type="Proteomes" id="UP000318626"/>
    </source>
</evidence>
<dbReference type="InterPro" id="IPR044851">
    <property type="entry name" value="Wax_synthase"/>
</dbReference>
<dbReference type="PANTHER" id="PTHR31595">
    <property type="entry name" value="LONG-CHAIN-ALCOHOL O-FATTY-ACYLTRANSFERASE 3-RELATED"/>
    <property type="match status" value="1"/>
</dbReference>
<evidence type="ECO:0000256" key="3">
    <source>
        <dbReference type="ARBA" id="ARBA00022679"/>
    </source>
</evidence>
<evidence type="ECO:0000256" key="7">
    <source>
        <dbReference type="SAM" id="Phobius"/>
    </source>
</evidence>